<dbReference type="GO" id="GO:0016787">
    <property type="term" value="F:hydrolase activity"/>
    <property type="evidence" value="ECO:0007669"/>
    <property type="project" value="UniProtKB-KW"/>
</dbReference>
<dbReference type="AlphaFoldDB" id="A0A1D3TYR1"/>
<evidence type="ECO:0000313" key="5">
    <source>
        <dbReference type="Proteomes" id="UP000199315"/>
    </source>
</evidence>
<dbReference type="Gene3D" id="2.30.130.110">
    <property type="match status" value="1"/>
</dbReference>
<organism evidence="4 5">
    <name type="scientific">Anaerobium acetethylicum</name>
    <dbReference type="NCBI Taxonomy" id="1619234"/>
    <lineage>
        <taxon>Bacteria</taxon>
        <taxon>Bacillati</taxon>
        <taxon>Bacillota</taxon>
        <taxon>Clostridia</taxon>
        <taxon>Lachnospirales</taxon>
        <taxon>Lachnospiraceae</taxon>
        <taxon>Anaerobium</taxon>
    </lineage>
</organism>
<reference evidence="4 5" key="1">
    <citation type="submission" date="2016-09" db="EMBL/GenBank/DDBJ databases">
        <authorList>
            <person name="Capua I."/>
            <person name="De Benedictis P."/>
            <person name="Joannis T."/>
            <person name="Lombin L.H."/>
            <person name="Cattoli G."/>
        </authorList>
    </citation>
    <scope>NUCLEOTIDE SEQUENCE [LARGE SCALE GENOMIC DNA]</scope>
    <source>
        <strain evidence="4 5">GluBS11</strain>
    </source>
</reference>
<dbReference type="PANTHER" id="PTHR30536:SF5">
    <property type="entry name" value="ALTRONATE DEHYDRATASE"/>
    <property type="match status" value="1"/>
</dbReference>
<gene>
    <name evidence="4" type="ORF">SAMN05421730_10498</name>
</gene>
<comment type="similarity">
    <text evidence="1">Belongs to the UxaA family.</text>
</comment>
<keyword evidence="4" id="KW-0378">Hydrolase</keyword>
<dbReference type="GO" id="GO:0016829">
    <property type="term" value="F:lyase activity"/>
    <property type="evidence" value="ECO:0007669"/>
    <property type="project" value="UniProtKB-KW"/>
</dbReference>
<evidence type="ECO:0000259" key="3">
    <source>
        <dbReference type="SMART" id="SM00858"/>
    </source>
</evidence>
<dbReference type="Pfam" id="PF04295">
    <property type="entry name" value="GD_AH_second"/>
    <property type="match status" value="1"/>
</dbReference>
<evidence type="ECO:0000313" key="4">
    <source>
        <dbReference type="EMBL" id="SCP99619.1"/>
    </source>
</evidence>
<dbReference type="GO" id="GO:0019698">
    <property type="term" value="P:D-galacturonate catabolic process"/>
    <property type="evidence" value="ECO:0007669"/>
    <property type="project" value="TreeGrafter"/>
</dbReference>
<dbReference type="SMART" id="SM00858">
    <property type="entry name" value="SAF"/>
    <property type="match status" value="1"/>
</dbReference>
<sequence>MSDIIETTNEMDVRSGLILISDSDTVAVSLKDLHAGETYMAGPFEVTLESDVPFGHKVAVTDIVEGEHIIKYGQPIGHALSAIKKGQHVHTQNLKTNLHDLIEYSYHPNTAVLDKFRDIKTDRHFDGYVRPDGSVGIRNEIWIIPTVGCVNMTASKLAEKASLLYGENLDGFFAYTHNMGCSQLGSDHETTQLLLKGIINNPNAGGVLVLSLGCENNNLDNFKPVLGAYNPDRVKFLVTQEVEDEYEEGLKLLKELADYASSMKREKVSADKLVLGFKCGGSDGFSGITANALCGRVNDALVRQGGTTILTEVPEMFGAETLLMERAVSEEVFEDVVDLINNYKKYFQRYNQTIYENPSPGNKKGGISTLEDKSLGCVQKGGQAPVVGVLGYGEHVKKNGLNLLTGSGNDQVSCTNLVASGAQMILFTTGRGNPFGSPVPTVKISSNTGLYNRKKHWIDYNAGQILEGKDFNDVADDFFDYLMEVASGKQTCNEMNGYREISIFRDGVIL</sequence>
<dbReference type="CDD" id="cd11613">
    <property type="entry name" value="SAF_AH_GD"/>
    <property type="match status" value="1"/>
</dbReference>
<dbReference type="InterPro" id="IPR044144">
    <property type="entry name" value="SAF_UxaA/GarD"/>
</dbReference>
<dbReference type="InterPro" id="IPR052172">
    <property type="entry name" value="UxaA_altronate/galactarate_dh"/>
</dbReference>
<dbReference type="InterPro" id="IPR007392">
    <property type="entry name" value="GD_AH_second"/>
</dbReference>
<evidence type="ECO:0000256" key="2">
    <source>
        <dbReference type="ARBA" id="ARBA00023239"/>
    </source>
</evidence>
<accession>A0A1D3TYR1</accession>
<dbReference type="Pfam" id="PF08666">
    <property type="entry name" value="SAF"/>
    <property type="match status" value="1"/>
</dbReference>
<dbReference type="STRING" id="1619234.SAMN05421730_10498"/>
<dbReference type="Pfam" id="PF20629">
    <property type="entry name" value="GD_AH_C"/>
    <property type="match status" value="1"/>
</dbReference>
<proteinExistence type="inferred from homology"/>
<dbReference type="InterPro" id="IPR013974">
    <property type="entry name" value="SAF"/>
</dbReference>
<protein>
    <submittedName>
        <fullName evidence="4">Altronate hydrolase</fullName>
    </submittedName>
</protein>
<dbReference type="Proteomes" id="UP000199315">
    <property type="component" value="Unassembled WGS sequence"/>
</dbReference>
<keyword evidence="2" id="KW-0456">Lyase</keyword>
<dbReference type="PANTHER" id="PTHR30536">
    <property type="entry name" value="ALTRONATE/GALACTARATE DEHYDRATASE"/>
    <property type="match status" value="1"/>
</dbReference>
<dbReference type="EMBL" id="FMKA01000049">
    <property type="protein sequence ID" value="SCP99619.1"/>
    <property type="molecule type" value="Genomic_DNA"/>
</dbReference>
<feature type="domain" description="SAF" evidence="3">
    <location>
        <begin position="24"/>
        <end position="95"/>
    </location>
</feature>
<dbReference type="RefSeq" id="WP_242875668.1">
    <property type="nucleotide sequence ID" value="NZ_FMKA01000049.1"/>
</dbReference>
<name>A0A1D3TYR1_9FIRM</name>
<dbReference type="InterPro" id="IPR048332">
    <property type="entry name" value="GD_AH_C"/>
</dbReference>
<keyword evidence="5" id="KW-1185">Reference proteome</keyword>
<evidence type="ECO:0000256" key="1">
    <source>
        <dbReference type="ARBA" id="ARBA00010986"/>
    </source>
</evidence>